<dbReference type="InterPro" id="IPR001646">
    <property type="entry name" value="5peptide_repeat"/>
</dbReference>
<organism evidence="2 3">
    <name type="scientific">Microbispora rosea</name>
    <dbReference type="NCBI Taxonomy" id="58117"/>
    <lineage>
        <taxon>Bacteria</taxon>
        <taxon>Bacillati</taxon>
        <taxon>Actinomycetota</taxon>
        <taxon>Actinomycetes</taxon>
        <taxon>Streptosporangiales</taxon>
        <taxon>Streptosporangiaceae</taxon>
        <taxon>Microbispora</taxon>
    </lineage>
</organism>
<name>A0A1N7G2J4_9ACTN</name>
<evidence type="ECO:0008006" key="4">
    <source>
        <dbReference type="Google" id="ProtNLM"/>
    </source>
</evidence>
<reference evidence="3" key="1">
    <citation type="submission" date="2017-01" db="EMBL/GenBank/DDBJ databases">
        <authorList>
            <person name="Varghese N."/>
            <person name="Submissions S."/>
        </authorList>
    </citation>
    <scope>NUCLEOTIDE SEQUENCE [LARGE SCALE GENOMIC DNA]</scope>
    <source>
        <strain evidence="3">ATCC 12950</strain>
    </source>
</reference>
<dbReference type="Pfam" id="PF13576">
    <property type="entry name" value="Pentapeptide_3"/>
    <property type="match status" value="1"/>
</dbReference>
<evidence type="ECO:0000313" key="3">
    <source>
        <dbReference type="Proteomes" id="UP000186096"/>
    </source>
</evidence>
<dbReference type="AlphaFoldDB" id="A0A1N7G2J4"/>
<keyword evidence="3" id="KW-1185">Reference proteome</keyword>
<accession>A0A1N7G2J4</accession>
<keyword evidence="1" id="KW-0812">Transmembrane</keyword>
<dbReference type="Gene3D" id="2.160.20.80">
    <property type="entry name" value="E3 ubiquitin-protein ligase SopA"/>
    <property type="match status" value="1"/>
</dbReference>
<keyword evidence="1" id="KW-0472">Membrane</keyword>
<sequence>MRSDTFPAWAICSHQAEGCLGIQIEPFGRCLAHLEPEELEAALERYHPGADIDISGTRIDARLLGMLLAAFCEKGEDPTFGDARFRQTHFASIAKFGATKFLGDVYFVEARFDRGARFGAALFQGNVRFGHAQFGRDNYVVDARFGGAHFCRDVRFGDVKVSGSLILSHCQFDQGIHLGSFHVRDLNLDEAHYNAHVVVEATARRLTARKTVFQEGATLRLDGVEQCALDQAVLGGPSAIFGHPRCKVTSLRDTDLGQLVLADVDLSSCQFSGSHSLDKLRLEGRIKFGRTPSGLHLGMHWIPIWWWTRRQILAEEAAWRSQMSRKKAGWCDPRHSADKLVDLSAERLVTLYRSFRKAREDGKDEPGAADFYYGEMEMRRKANSTPWVERRIVLPLYWLVAGYGLRSSRALVALTALIAVGGLTLSRYGFAAKGHVYTADVKPLWDSFLYAVGCILSLDVKINNLSENLTRWGQGLRFLLRIAGPLFLGMAALAIRSRVKR</sequence>
<dbReference type="Proteomes" id="UP000186096">
    <property type="component" value="Unassembled WGS sequence"/>
</dbReference>
<keyword evidence="1" id="KW-1133">Transmembrane helix</keyword>
<dbReference type="EMBL" id="FTNI01000025">
    <property type="protein sequence ID" value="SIS06788.1"/>
    <property type="molecule type" value="Genomic_DNA"/>
</dbReference>
<proteinExistence type="predicted"/>
<protein>
    <recommendedName>
        <fullName evidence="4">Pentapeptide repeat-containing protein</fullName>
    </recommendedName>
</protein>
<evidence type="ECO:0000313" key="2">
    <source>
        <dbReference type="EMBL" id="SIS06788.1"/>
    </source>
</evidence>
<evidence type="ECO:0000256" key="1">
    <source>
        <dbReference type="SAM" id="Phobius"/>
    </source>
</evidence>
<gene>
    <name evidence="2" type="ORF">SAMN05421833_125123</name>
</gene>
<feature type="transmembrane region" description="Helical" evidence="1">
    <location>
        <begin position="478"/>
        <end position="495"/>
    </location>
</feature>